<evidence type="ECO:0000313" key="11">
    <source>
        <dbReference type="Proteomes" id="UP000002866"/>
    </source>
</evidence>
<name>I2H0B1_HENB6</name>
<keyword evidence="4" id="KW-0808">Transferase</keyword>
<dbReference type="eggNOG" id="KOG0902">
    <property type="taxonomic scope" value="Eukaryota"/>
</dbReference>
<dbReference type="GO" id="GO:0005886">
    <property type="term" value="C:plasma membrane"/>
    <property type="evidence" value="ECO:0007669"/>
    <property type="project" value="EnsemblFungi"/>
</dbReference>
<evidence type="ECO:0000256" key="1">
    <source>
        <dbReference type="ARBA" id="ARBA00001686"/>
    </source>
</evidence>
<dbReference type="PANTHER" id="PTHR10048:SF15">
    <property type="entry name" value="PHOSPHATIDYLINOSITOL 4-KINASE ALPHA"/>
    <property type="match status" value="1"/>
</dbReference>
<dbReference type="GO" id="GO:0140504">
    <property type="term" value="P:microlipophagy"/>
    <property type="evidence" value="ECO:0007669"/>
    <property type="project" value="EnsemblFungi"/>
</dbReference>
<dbReference type="SUPFAM" id="SSF48371">
    <property type="entry name" value="ARM repeat"/>
    <property type="match status" value="1"/>
</dbReference>
<feature type="domain" description="PIK helical" evidence="9">
    <location>
        <begin position="1384"/>
        <end position="1570"/>
    </location>
</feature>
<dbReference type="EC" id="2.7.1.67" evidence="3"/>
<dbReference type="GO" id="GO:0048015">
    <property type="term" value="P:phosphatidylinositol-mediated signaling"/>
    <property type="evidence" value="ECO:0007669"/>
    <property type="project" value="TreeGrafter"/>
</dbReference>
<proteinExistence type="inferred from homology"/>
<dbReference type="SMART" id="SM00145">
    <property type="entry name" value="PI3Ka"/>
    <property type="match status" value="1"/>
</dbReference>
<dbReference type="HOGENOM" id="CLU_000893_1_1_1"/>
<dbReference type="FunFam" id="3.30.1010.10:FF:000014">
    <property type="entry name" value="Phosphatidylinositol 4-kinase STT4"/>
    <property type="match status" value="1"/>
</dbReference>
<dbReference type="GO" id="GO:0005524">
    <property type="term" value="F:ATP binding"/>
    <property type="evidence" value="ECO:0007669"/>
    <property type="project" value="UniProtKB-KW"/>
</dbReference>
<dbReference type="InterPro" id="IPR016024">
    <property type="entry name" value="ARM-type_fold"/>
</dbReference>
<dbReference type="KEGG" id="tbl:TBLA_0B09950"/>
<evidence type="ECO:0000256" key="6">
    <source>
        <dbReference type="ARBA" id="ARBA00022777"/>
    </source>
</evidence>
<organism evidence="10 11">
    <name type="scientific">Henningerozyma blattae (strain ATCC 34711 / CBS 6284 / DSM 70876 / NBRC 10599 / NRRL Y-10934 / UCD 77-7)</name>
    <name type="common">Yeast</name>
    <name type="synonym">Tetrapisispora blattae</name>
    <dbReference type="NCBI Taxonomy" id="1071380"/>
    <lineage>
        <taxon>Eukaryota</taxon>
        <taxon>Fungi</taxon>
        <taxon>Dikarya</taxon>
        <taxon>Ascomycota</taxon>
        <taxon>Saccharomycotina</taxon>
        <taxon>Saccharomycetes</taxon>
        <taxon>Saccharomycetales</taxon>
        <taxon>Saccharomycetaceae</taxon>
        <taxon>Henningerozyma</taxon>
    </lineage>
</organism>
<dbReference type="PROSITE" id="PS00916">
    <property type="entry name" value="PI3_4_KINASE_2"/>
    <property type="match status" value="1"/>
</dbReference>
<dbReference type="InterPro" id="IPR045495">
    <property type="entry name" value="PI4K_N"/>
</dbReference>
<dbReference type="GO" id="GO:0004430">
    <property type="term" value="F:1-phosphatidylinositol 4-kinase activity"/>
    <property type="evidence" value="ECO:0007669"/>
    <property type="project" value="UniProtKB-EC"/>
</dbReference>
<evidence type="ECO:0000256" key="7">
    <source>
        <dbReference type="ARBA" id="ARBA00022840"/>
    </source>
</evidence>
<dbReference type="OrthoDB" id="10264149at2759"/>
<dbReference type="GeneID" id="14494517"/>
<dbReference type="OMA" id="MKANFFV"/>
<dbReference type="FunFam" id="1.10.1070.11:FF:000022">
    <property type="entry name" value="Phosphatidylinositol 4-kinase stt4"/>
    <property type="match status" value="1"/>
</dbReference>
<evidence type="ECO:0000259" key="9">
    <source>
        <dbReference type="PROSITE" id="PS51545"/>
    </source>
</evidence>
<evidence type="ECO:0000313" key="10">
    <source>
        <dbReference type="EMBL" id="CCH59813.1"/>
    </source>
</evidence>
<dbReference type="GO" id="GO:0060237">
    <property type="term" value="P:regulation of fungal-type cell wall organization"/>
    <property type="evidence" value="ECO:0007669"/>
    <property type="project" value="EnsemblFungi"/>
</dbReference>
<dbReference type="InterPro" id="IPR011009">
    <property type="entry name" value="Kinase-like_dom_sf"/>
</dbReference>
<reference evidence="10 11" key="1">
    <citation type="journal article" date="2011" name="Proc. Natl. Acad. Sci. U.S.A.">
        <title>Evolutionary erosion of yeast sex chromosomes by mating-type switching accidents.</title>
        <authorList>
            <person name="Gordon J.L."/>
            <person name="Armisen D."/>
            <person name="Proux-Wera E."/>
            <person name="Oheigeartaigh S.S."/>
            <person name="Byrne K.P."/>
            <person name="Wolfe K.H."/>
        </authorList>
    </citation>
    <scope>NUCLEOTIDE SEQUENCE [LARGE SCALE GENOMIC DNA]</scope>
    <source>
        <strain evidence="11">ATCC 34711 / CBS 6284 / DSM 70876 / NBRC 10599 / NRRL Y-10934 / UCD 77-7</strain>
    </source>
</reference>
<dbReference type="PROSITE" id="PS50290">
    <property type="entry name" value="PI3_4_KINASE_3"/>
    <property type="match status" value="1"/>
</dbReference>
<keyword evidence="11" id="KW-1185">Reference proteome</keyword>
<feature type="domain" description="PI3K/PI4K catalytic" evidence="8">
    <location>
        <begin position="1643"/>
        <end position="1924"/>
    </location>
</feature>
<dbReference type="FunCoup" id="I2H0B1">
    <property type="interactions" value="955"/>
</dbReference>
<dbReference type="InParanoid" id="I2H0B1"/>
<dbReference type="GO" id="GO:0000422">
    <property type="term" value="P:autophagy of mitochondrion"/>
    <property type="evidence" value="ECO:0007669"/>
    <property type="project" value="EnsemblFungi"/>
</dbReference>
<dbReference type="GO" id="GO:0006995">
    <property type="term" value="P:cellular response to nitrogen starvation"/>
    <property type="evidence" value="ECO:0007669"/>
    <property type="project" value="EnsemblFungi"/>
</dbReference>
<dbReference type="EMBL" id="HE806317">
    <property type="protein sequence ID" value="CCH59813.1"/>
    <property type="molecule type" value="Genomic_DNA"/>
</dbReference>
<dbReference type="InterPro" id="IPR000403">
    <property type="entry name" value="PI3/4_kinase_cat_dom"/>
</dbReference>
<keyword evidence="6" id="KW-0418">Kinase</keyword>
<sequence>MRFNRRSTITSSLRARALSKLTQFSVNGQETELSKQKEDRYKAFEAIAHSLPISYAKDKSQVYSIPLTVNEWEIFVALGRSKPTDFDQAQKLLHDVIETYFLESPRQVFSDVLMTKFKSQDLRNPHELFTFTLTSLIITLCTKFPSLAEHCNTLFDKYISLVLQLFSQDASAIFSLLGFMNSFIHNNTSIELNTHVWSQLSYIFNSTEFIEQLENVLTFSQSLTNDYIVQYYATNNELSLALFLKILGQFNLSVCTAIVSDTIANKKTSKDTRIKNKQGKFVEYLLDSIVEMYKEDQARELNAAESTQTSQQSSIADVARSKPEIFQNIIVGKRDQLIELCKFTLNMFPVVDAADVSNETKIAFLFEAKTYFLEILSVIPLIQAPGDELFAQFVEVVTDFLNKYIMVAVTPPCLVKNIVAVASLLNYFTEDVSLPLLRLFPLLVALPHISTSTVEEISQYFTKGLLPLNEDSIVNTIYSINNLLTGNSAATHLSMLKRRQLTMPTVSLRPRERTVTSDSFPETHIMNDTALPRSFSQLELQTNASGSAVVSNPRSHINSTLIFENCVTATTIIAANYNDPSITALTIAILTQKVTTISKALDKIIISALTKISRYTSPNEFTILLKFYRTVYLRYSKEGKKDLIKDITDARIKISTSLYLKKYRSKPYYMQLHDLLESIIACGEVDKLEHHRSHSEISIVAEEIGHYLAPLAALLPKPGSPRFDLSTDETTTNMFRNIWFNMAIHGFHHGSDLVKKHYSNLLTISHNTPPLASDFPANNKEMSLEMNGILRRGSSSANIKEQKQAISEFMNVKSVQPRTTSDTKVMFLAATVLLEKLRAEAGECSQVVSYFSDPSVVSSSLEKSLEHINFYVIRKYTKFVQAGTSRIYNSQSVVNQLNEMLLSLAHRDSYLQNVAFNSCDVYIRNLPSSLCHHDSLFTLLDLMTALFDSVMDCETNRFEPRYEFELKHSQKKILLPDTVSWRQGTLSRLNKAAKEWVNLVLNKSNQDIKILLQSYISNMETYDHFTSVEFGVSFAIEMAGSITSVDKELSKLNYSTSEKPNTIAEFIYQHSWRSKYLVTKAMVSSEEEMLVEINKYVDLINNLIAEGDSISNKNINEFLDLSAALVILGKNLAGSLIHNLVKLPFKIFTPEAIKTAINVWLTIIKERPDIAHILLVEVGYYWMRSIDDGLGLFSGKHNLLPEEFQMMEYKPYNKIAINRDSRIAMRSLQPHRYIIKFFISHFQGTLYQSEALLKLFTTWITQATDNLENASLHPFARLIRNELLNFAALVLAVNNREKTKYVTKLSHSITNGALSWYIQPVSWPFGSNDMKVKTDLSVASELYAALNRLSNILMHNCGSEFKLLLAFLNNDINHIKTWLNFLSEMENDNSAGFTSELVDTAFKKHPQLAANILTRSGGEKFTNDVIQKVSSKPLACIKVSDTLPLFLSGMNSTINSNDIHNILYWSPVSPLKSINLFLPKWNKNNCILQYAVLSLESHNVNVTFFYVPQIVQCLRYDATGYVEKLILDTASIDMLFSHQIIWNMLANCYKGDEALEEDEIKPTLDRVRERMVSRFSGYQKEFYEKEFGFFDEVTGISGKLKPYIKKSKAEKKIKIDEEMAKIKVEEGVYLPSNPDGVLVDIDRKSGKPLQSHAKAPFMATFKIRKEEIDSNTGEKQTVEKWQSAIFKVGDDCRQDVLALQLISMFRTIWSSIGLDVYVFPYRVTATLPGCGIIDVLPNSISRDMLGREAVNGLFEYFVTKFGNENTIEYQNARNNFVKSLAGYSVISYLLQFKDRHNGNIMYDDQGHCLHIDFGFIFDIVPGGVKFEAVPFKLTKEMVRVMGGSPTTSAYRDFEELCIKAYLAARPHMEAILECVEPMLGSGLPCFKGNKTMKNLRTRFQPQKTEHEAALYMKNLIRKSFESFFTKGYDEFQRLTNGIPY</sequence>
<dbReference type="RefSeq" id="XP_004179332.1">
    <property type="nucleotide sequence ID" value="XM_004179284.1"/>
</dbReference>
<keyword evidence="5" id="KW-0547">Nucleotide-binding</keyword>
<dbReference type="PROSITE" id="PS51545">
    <property type="entry name" value="PIK_HELICAL"/>
    <property type="match status" value="1"/>
</dbReference>
<dbReference type="GO" id="GO:0005737">
    <property type="term" value="C:cytoplasm"/>
    <property type="evidence" value="ECO:0007669"/>
    <property type="project" value="TreeGrafter"/>
</dbReference>
<dbReference type="GO" id="GO:0061909">
    <property type="term" value="P:autophagosome-lysosome fusion"/>
    <property type="evidence" value="ECO:0007669"/>
    <property type="project" value="EnsemblFungi"/>
</dbReference>
<dbReference type="Pfam" id="PF00454">
    <property type="entry name" value="PI3_PI4_kinase"/>
    <property type="match status" value="1"/>
</dbReference>
<keyword evidence="7" id="KW-0067">ATP-binding</keyword>
<dbReference type="SUPFAM" id="SSF56112">
    <property type="entry name" value="Protein kinase-like (PK-like)"/>
    <property type="match status" value="1"/>
</dbReference>
<dbReference type="Gene3D" id="1.25.40.70">
    <property type="entry name" value="Phosphatidylinositol 3-kinase, accessory domain (PIK)"/>
    <property type="match status" value="1"/>
</dbReference>
<dbReference type="InterPro" id="IPR015433">
    <property type="entry name" value="PI3/4_kinase"/>
</dbReference>
<dbReference type="GO" id="GO:0046854">
    <property type="term" value="P:phosphatidylinositol phosphate biosynthetic process"/>
    <property type="evidence" value="ECO:0007669"/>
    <property type="project" value="EnsemblFungi"/>
</dbReference>
<evidence type="ECO:0000256" key="2">
    <source>
        <dbReference type="ARBA" id="ARBA00006209"/>
    </source>
</evidence>
<evidence type="ECO:0000256" key="4">
    <source>
        <dbReference type="ARBA" id="ARBA00022679"/>
    </source>
</evidence>
<evidence type="ECO:0000259" key="8">
    <source>
        <dbReference type="PROSITE" id="PS50290"/>
    </source>
</evidence>
<dbReference type="Gene3D" id="1.10.1070.11">
    <property type="entry name" value="Phosphatidylinositol 3-/4-kinase, catalytic domain"/>
    <property type="match status" value="1"/>
</dbReference>
<dbReference type="FunFam" id="1.25.40.70:FF:000011">
    <property type="entry name" value="Phosphatidylinositol 4-kinase alpha"/>
    <property type="match status" value="1"/>
</dbReference>
<dbReference type="PROSITE" id="PS00915">
    <property type="entry name" value="PI3_4_KINASE_1"/>
    <property type="match status" value="1"/>
</dbReference>
<dbReference type="GO" id="GO:0030866">
    <property type="term" value="P:cortical actin cytoskeleton organization"/>
    <property type="evidence" value="ECO:0007669"/>
    <property type="project" value="EnsemblFungi"/>
</dbReference>
<dbReference type="PANTHER" id="PTHR10048">
    <property type="entry name" value="PHOSPHATIDYLINOSITOL KINASE"/>
    <property type="match status" value="1"/>
</dbReference>
<gene>
    <name evidence="10" type="primary">TBLA0B09950</name>
    <name evidence="10" type="ORF">TBLA_0B09950</name>
</gene>
<dbReference type="InterPro" id="IPR042236">
    <property type="entry name" value="PI3K_accessory_sf"/>
</dbReference>
<evidence type="ECO:0000256" key="3">
    <source>
        <dbReference type="ARBA" id="ARBA00012169"/>
    </source>
</evidence>
<evidence type="ECO:0000256" key="5">
    <source>
        <dbReference type="ARBA" id="ARBA00022741"/>
    </source>
</evidence>
<dbReference type="Gene3D" id="3.30.1010.10">
    <property type="entry name" value="Phosphatidylinositol 3-kinase Catalytic Subunit, Chain A, domain 4"/>
    <property type="match status" value="1"/>
</dbReference>
<accession>I2H0B1</accession>
<comment type="similarity">
    <text evidence="2">Belongs to the PI3/PI4-kinase family. Type III PI4K subfamily.</text>
</comment>
<dbReference type="Pfam" id="PF00613">
    <property type="entry name" value="PI3Ka"/>
    <property type="match status" value="1"/>
</dbReference>
<dbReference type="Pfam" id="PF19274">
    <property type="entry name" value="PI4K_N"/>
    <property type="match status" value="1"/>
</dbReference>
<dbReference type="InterPro" id="IPR036940">
    <property type="entry name" value="PI3/4_kinase_cat_sf"/>
</dbReference>
<dbReference type="Proteomes" id="UP000002866">
    <property type="component" value="Chromosome 2"/>
</dbReference>
<dbReference type="CDD" id="cd05167">
    <property type="entry name" value="PI4Kc_III_alpha"/>
    <property type="match status" value="1"/>
</dbReference>
<dbReference type="STRING" id="1071380.I2H0B1"/>
<dbReference type="InterPro" id="IPR001263">
    <property type="entry name" value="PI3K_accessory_dom"/>
</dbReference>
<comment type="catalytic activity">
    <reaction evidence="1">
        <text>a 1,2-diacyl-sn-glycero-3-phospho-(1D-myo-inositol) + ATP = a 1,2-diacyl-sn-glycero-3-phospho-(1D-myo-inositol 4-phosphate) + ADP + H(+)</text>
        <dbReference type="Rhea" id="RHEA:19877"/>
        <dbReference type="ChEBI" id="CHEBI:15378"/>
        <dbReference type="ChEBI" id="CHEBI:30616"/>
        <dbReference type="ChEBI" id="CHEBI:57880"/>
        <dbReference type="ChEBI" id="CHEBI:58178"/>
        <dbReference type="ChEBI" id="CHEBI:456216"/>
        <dbReference type="EC" id="2.7.1.67"/>
    </reaction>
</comment>
<protein>
    <recommendedName>
        <fullName evidence="3">1-phosphatidylinositol 4-kinase</fullName>
        <ecNumber evidence="3">2.7.1.67</ecNumber>
    </recommendedName>
</protein>
<dbReference type="InterPro" id="IPR018936">
    <property type="entry name" value="PI3/4_kinase_CS"/>
</dbReference>
<dbReference type="SMART" id="SM00146">
    <property type="entry name" value="PI3Kc"/>
    <property type="match status" value="1"/>
</dbReference>